<feature type="compositionally biased region" description="Polar residues" evidence="2">
    <location>
        <begin position="5473"/>
        <end position="5486"/>
    </location>
</feature>
<dbReference type="GO" id="GO:0005634">
    <property type="term" value="C:nucleus"/>
    <property type="evidence" value="ECO:0007669"/>
    <property type="project" value="TreeGrafter"/>
</dbReference>
<feature type="region of interest" description="Disordered" evidence="2">
    <location>
        <begin position="1353"/>
        <end position="1460"/>
    </location>
</feature>
<feature type="region of interest" description="Disordered" evidence="2">
    <location>
        <begin position="5541"/>
        <end position="5628"/>
    </location>
</feature>
<feature type="compositionally biased region" description="Polar residues" evidence="2">
    <location>
        <begin position="2743"/>
        <end position="2753"/>
    </location>
</feature>
<feature type="region of interest" description="Disordered" evidence="2">
    <location>
        <begin position="5360"/>
        <end position="5403"/>
    </location>
</feature>
<protein>
    <submittedName>
        <fullName evidence="3">Uncharacterized protein</fullName>
    </submittedName>
</protein>
<feature type="compositionally biased region" description="Basic and acidic residues" evidence="2">
    <location>
        <begin position="3839"/>
        <end position="3857"/>
    </location>
</feature>
<dbReference type="PANTHER" id="PTHR14596">
    <property type="entry name" value="ZINC FINGER PROTEIN"/>
    <property type="match status" value="1"/>
</dbReference>
<feature type="region of interest" description="Disordered" evidence="2">
    <location>
        <begin position="1157"/>
        <end position="1190"/>
    </location>
</feature>
<feature type="compositionally biased region" description="Basic and acidic residues" evidence="2">
    <location>
        <begin position="2160"/>
        <end position="2171"/>
    </location>
</feature>
<feature type="compositionally biased region" description="Basic and acidic residues" evidence="2">
    <location>
        <begin position="2359"/>
        <end position="2371"/>
    </location>
</feature>
<feature type="compositionally biased region" description="Polar residues" evidence="2">
    <location>
        <begin position="2320"/>
        <end position="2335"/>
    </location>
</feature>
<feature type="compositionally biased region" description="Polar residues" evidence="2">
    <location>
        <begin position="5600"/>
        <end position="5624"/>
    </location>
</feature>
<feature type="region of interest" description="Disordered" evidence="2">
    <location>
        <begin position="2125"/>
        <end position="2179"/>
    </location>
</feature>
<feature type="compositionally biased region" description="Low complexity" evidence="2">
    <location>
        <begin position="5329"/>
        <end position="5344"/>
    </location>
</feature>
<feature type="compositionally biased region" description="Polar residues" evidence="2">
    <location>
        <begin position="4594"/>
        <end position="4605"/>
    </location>
</feature>
<feature type="region of interest" description="Disordered" evidence="2">
    <location>
        <begin position="2681"/>
        <end position="2711"/>
    </location>
</feature>
<comment type="caution">
    <text evidence="3">The sequence shown here is derived from an EMBL/GenBank/DDBJ whole genome shotgun (WGS) entry which is preliminary data.</text>
</comment>
<feature type="region of interest" description="Disordered" evidence="2">
    <location>
        <begin position="1300"/>
        <end position="1333"/>
    </location>
</feature>
<feature type="compositionally biased region" description="Polar residues" evidence="2">
    <location>
        <begin position="1300"/>
        <end position="1314"/>
    </location>
</feature>
<feature type="compositionally biased region" description="Low complexity" evidence="2">
    <location>
        <begin position="5362"/>
        <end position="5403"/>
    </location>
</feature>
<feature type="region of interest" description="Disordered" evidence="2">
    <location>
        <begin position="2359"/>
        <end position="2405"/>
    </location>
</feature>
<feature type="compositionally biased region" description="Polar residues" evidence="2">
    <location>
        <begin position="4722"/>
        <end position="4752"/>
    </location>
</feature>
<feature type="compositionally biased region" description="Polar residues" evidence="2">
    <location>
        <begin position="6216"/>
        <end position="6226"/>
    </location>
</feature>
<feature type="compositionally biased region" description="Basic and acidic residues" evidence="2">
    <location>
        <begin position="1547"/>
        <end position="1556"/>
    </location>
</feature>
<dbReference type="GO" id="GO:0000981">
    <property type="term" value="F:DNA-binding transcription factor activity, RNA polymerase II-specific"/>
    <property type="evidence" value="ECO:0007669"/>
    <property type="project" value="TreeGrafter"/>
</dbReference>
<feature type="region of interest" description="Disordered" evidence="2">
    <location>
        <begin position="5100"/>
        <end position="5123"/>
    </location>
</feature>
<feature type="region of interest" description="Disordered" evidence="2">
    <location>
        <begin position="3149"/>
        <end position="3198"/>
    </location>
</feature>
<feature type="compositionally biased region" description="Low complexity" evidence="2">
    <location>
        <begin position="5461"/>
        <end position="5472"/>
    </location>
</feature>
<evidence type="ECO:0000313" key="4">
    <source>
        <dbReference type="Proteomes" id="UP000494106"/>
    </source>
</evidence>
<feature type="region of interest" description="Disordered" evidence="2">
    <location>
        <begin position="669"/>
        <end position="849"/>
    </location>
</feature>
<feature type="compositionally biased region" description="Low complexity" evidence="2">
    <location>
        <begin position="4645"/>
        <end position="4696"/>
    </location>
</feature>
<feature type="compositionally biased region" description="Polar residues" evidence="2">
    <location>
        <begin position="3178"/>
        <end position="3195"/>
    </location>
</feature>
<feature type="region of interest" description="Disordered" evidence="2">
    <location>
        <begin position="5017"/>
        <end position="5055"/>
    </location>
</feature>
<feature type="region of interest" description="Disordered" evidence="2">
    <location>
        <begin position="4591"/>
        <end position="4777"/>
    </location>
</feature>
<feature type="region of interest" description="Disordered" evidence="2">
    <location>
        <begin position="2312"/>
        <end position="2338"/>
    </location>
</feature>
<feature type="compositionally biased region" description="Low complexity" evidence="2">
    <location>
        <begin position="4759"/>
        <end position="4769"/>
    </location>
</feature>
<feature type="compositionally biased region" description="Polar residues" evidence="2">
    <location>
        <begin position="2695"/>
        <end position="2706"/>
    </location>
</feature>
<feature type="compositionally biased region" description="Basic and acidic residues" evidence="2">
    <location>
        <begin position="1434"/>
        <end position="1443"/>
    </location>
</feature>
<feature type="compositionally biased region" description="Low complexity" evidence="2">
    <location>
        <begin position="4706"/>
        <end position="4721"/>
    </location>
</feature>
<feature type="region of interest" description="Disordered" evidence="2">
    <location>
        <begin position="6185"/>
        <end position="6268"/>
    </location>
</feature>
<feature type="region of interest" description="Disordered" evidence="2">
    <location>
        <begin position="6282"/>
        <end position="6320"/>
    </location>
</feature>
<dbReference type="PANTHER" id="PTHR14596:SF72">
    <property type="entry name" value="ZINC FINGER PROTEIN MSN2-RELATED"/>
    <property type="match status" value="1"/>
</dbReference>
<feature type="compositionally biased region" description="Polar residues" evidence="2">
    <location>
        <begin position="5238"/>
        <end position="5252"/>
    </location>
</feature>
<evidence type="ECO:0000256" key="1">
    <source>
        <dbReference type="SAM" id="Coils"/>
    </source>
</evidence>
<gene>
    <name evidence="3" type="ORF">APLA_LOCUS9131</name>
</gene>
<feature type="compositionally biased region" description="Polar residues" evidence="2">
    <location>
        <begin position="1361"/>
        <end position="1382"/>
    </location>
</feature>
<evidence type="ECO:0000256" key="2">
    <source>
        <dbReference type="SAM" id="MobiDB-lite"/>
    </source>
</evidence>
<keyword evidence="4" id="KW-1185">Reference proteome</keyword>
<feature type="compositionally biased region" description="Basic and acidic residues" evidence="2">
    <location>
        <begin position="5825"/>
        <end position="5844"/>
    </location>
</feature>
<feature type="compositionally biased region" description="Polar residues" evidence="2">
    <location>
        <begin position="1508"/>
        <end position="1529"/>
    </location>
</feature>
<feature type="compositionally biased region" description="Polar residues" evidence="2">
    <location>
        <begin position="5448"/>
        <end position="5460"/>
    </location>
</feature>
<evidence type="ECO:0000313" key="3">
    <source>
        <dbReference type="EMBL" id="CAB3242676.1"/>
    </source>
</evidence>
<proteinExistence type="predicted"/>
<feature type="compositionally biased region" description="Low complexity" evidence="2">
    <location>
        <begin position="5501"/>
        <end position="5512"/>
    </location>
</feature>
<feature type="compositionally biased region" description="Basic and acidic residues" evidence="2">
    <location>
        <begin position="6246"/>
        <end position="6255"/>
    </location>
</feature>
<reference evidence="3 4" key="1">
    <citation type="submission" date="2020-04" db="EMBL/GenBank/DDBJ databases">
        <authorList>
            <person name="Wallbank WR R."/>
            <person name="Pardo Diaz C."/>
            <person name="Kozak K."/>
            <person name="Martin S."/>
            <person name="Jiggins C."/>
            <person name="Moest M."/>
            <person name="Warren A I."/>
            <person name="Byers J.R.P. K."/>
            <person name="Montejo-Kovacevich G."/>
            <person name="Yen C E."/>
        </authorList>
    </citation>
    <scope>NUCLEOTIDE SEQUENCE [LARGE SCALE GENOMIC DNA]</scope>
</reference>
<dbReference type="GO" id="GO:0042594">
    <property type="term" value="P:response to starvation"/>
    <property type="evidence" value="ECO:0007669"/>
    <property type="project" value="TreeGrafter"/>
</dbReference>
<feature type="compositionally biased region" description="Low complexity" evidence="2">
    <location>
        <begin position="6256"/>
        <end position="6268"/>
    </location>
</feature>
<keyword evidence="1" id="KW-0175">Coiled coil</keyword>
<feature type="region of interest" description="Disordered" evidence="2">
    <location>
        <begin position="4406"/>
        <end position="4426"/>
    </location>
</feature>
<sequence length="6355" mass="709247">MTSTNDGKDVKSNQTSGTKGKTFYIELYKSLEAGLSKDSDLGERTQNLCDAWRRIHSLCAHSAASTHPHLLSWLQRHTARTILQTEWQDPENKSEHKRLEEAIDDFIKESQSSKDGDPPWKTQLVARGHWFKRILANPWGHPVLRVLLDSKRKESPKDEEILEWLKEERGVMFVTRLRQLASSKDCKDLALELASSILDRVRACLDPPIDDQADEPKEKPKNTGELTFMDILKAEAGFTVDVLELLTDIEFVLLHKRDNVTRCIELAKQTPLRNGYQLVERLQSRQETSPREKKLWKNAKDVATLIAQVVIARCMVVGVCAGVSRTALYCCARSLARLLGGARLAPQAAALAAPAATARHLHTLALAVDSESSDDMKPFVCELYVRAITAGMNELERLKLNADKESEARSSEQTLSQWFVQLGAVLAASERMRCECTLTAFSVHPSPAMYEKIKAAPALPPVALDIEPKAEQTTSEFGSWASDSRSQTNFVKTSQTLKLKHTQQRANVLSIAILNEGEALHLSPELCQDIAVLLSGPRVKTLSWDMNRQLLLENCRTYMERTHFGTRALTTELKYLNLDLRQYQHLPEEEEDDSDIYYGIEKGYEHLVEFQEPEEIWQDADDSERTDTANTTDIETEIGVTQSKKKSKKTLITSEEDKDPLSAVAEAKRVLKKKERPHSKERSRAPKLKMKLNLKDPLEIDDHSAEKTADHSTEKTKTGVVNRMKDHSNDRTESHSNDRAKDDSNDRTKHHINDNIKAHSTERQKSNTRDNSNHRRKGHTLDKKKDGNSQINKDKSMQINIEKDHTKQIIIGQNTQLQKDPATADKKKERKREPKNKDMNKVKKERKRKEKAVILEHRPSPLSSLIGMKVAKIGDRNKPLSSTVTDSNYDSQGKSSINALLSEGNESNVLFDGLFSMDELKSPEKIPDKTETGTVNSSVTNMSNGPVSVIADKKKIDGYRVPSLTLNSTIPAQPKLRTVNEDVKKSITKLIQFRRQKAATESLEQINLMPPPNYQTYSNKNLKQLFPQQTPQVQLNDISKVYVRKSDPEQLDVRSEVSSNILTNKEFRSSPNKPSNLVQTQLLHNNPSGMKTNSTLDKELVQKPSTSKEVKTSVQTTEIANKHIAIPSTDPPTPTQSNQNNFHDFLKDLQTSINAGAGGQSGCATQSKKEVKQTNNMSPVLPKPESKMTQSAKQTLKKPALALNTFSRLSYYKNNKNEIKTKEYVEFVTEHQAQQLQRRPLLADFDRVIAQQRQTKVKYLRATGEAVKTQKPIENTQKMIKNMSCKSQEHLLMTSLLQSSPISIKTPDKQNTPVNKDKPRATTPVPNKLSSLTEKDQQDIVLLLRQQSKQNLTRPKLETLQEVQPLQTNTSSTPPTGNATNLQKEKGLDSKSIIIKNPSVAKSSACIKPSKDKRSVTKPSILRSEQSARKHLNKKENTKKATENKNSPAKKQQEAGKQTDWESVMDALLKHKTPSRGPNALDMALNKEAYLSAYEDSLKNQRSRKSPSRSNTESVKSTNESHTNDTKAQTEAVIDQSGLCTNSLRKPNKDIKDKMCKQTSKAHSSSSKLDASKENVTTAPKKLHSDLRKQQFTCPLPQEDDPFISGNLDSDYDLLHELIDDDLRQEIGELLSDDDCYTTPGPCLKDAKSFMALNKTITPTVHETNQTMATTLLNTSSTKPNITTPEQKLPCQDVPKSAFDTGISAQPPGYINVKSVINHTEHSKVHTTVHSINNVLGITAQPPSGYINVKPATNQTEHPKVQTIHSVNNVQRTNTIHQLPKSVIMPPKKEQNYISTVTTVDPTFVALPQQTNLQNVVLIGSDLVYQPCVQAPLHTGIAQNTYVTFNTRPNIAVYQTTQFAAPLVNPLIIGNALTSPAVPLAVPTVKKVHSISKNAQEVNHPPLHKDLTQNEVKKPGTEAKEHARNSLDHLTQDLIQNGVKKLGTDAKVDANNSLDHFTQDDIATKEKNDINSNKNCERKVLSEVQEKQKIVFVEKSSVDSKTIKTQKVSSDHNIKQTADLERLHKKRMAILNRNICHKIDKSPIPLTYIPLKPKISEVAKMQEKQHHLRSKVTVVNNKTSDMTIKLESLVNPNIKTFVAPEQLNVKEKDTNENCKENKNKERRILLRSSNKGNSKIVDPSSPKPVIKKNKVRLKVTSDSAESKESKPEEKTNSVIKKRTPKRLLNKTIKMVMKKRITRQTRKNKSILNSNTEEKLDAVVVVADTNKTNDTIAPVDGNLEIMDNILDIEEQIIGSMILKKGSVGADPNALNESDNCIVVKPTEVSNNSQPEDSNTISCSNLTSLDKVINPETEKNVHEDSSAPSHNEQPEISNKDTNFQKKAPEVIADYHYNLDRECHSRRDVVKDDSDSQQKLKYQSKKSSNEILDNKDSETTIETNDNEKSTDFNKESINTKVIDDTDIHETPKVTEEVTKVFTETTAKSNENTERTEEPDITKENSKTILKSHDDDEEVICLDDDPKSDHDNIPQDFLDAIKIEDLRTQDPNDPLKRCVRIKLPNGRAFKATVRGQSNVNFESLFGDPALRKVLLKNISNKNRYTLNIKQISTATKSQPDKILETRIQKISLQTPKLPAVNCSETINLLSDDEDESFEYFNTEFGKYKVPTMQKNLHEIHQRMFDKKCVVKLKRDSLPQTHPTTPQLNDENEPDIEVLPDLLTLECVSAPAPAPSDTKATKDSLPQTHPTSPQFNDEKEHDIEVLPDLLTLECVPAPAPAPSVTKAKRDSLPQTHPTSPQLNDEKEPDIEGLPDLLTSECVPAPAPTPSVTKATYESTSKVNTMQYKSFDSEVIELDDSSNDDPHFRCKDLVKSDDSVKKCEEKIKELKNLILQDLGVTKIDDNLTEISSPTKLVNKGEDILIANPITELDQDNFEELILPDTLSKEYTNKLPNSPKSDDTTIIDKYSTSFLPLASNNCFVKLTKCDNLVEKYNNLKLLKGCSIKLFRCDEKPPISTPKDPKSVIDVESEQSSTNFLEEVDMFSQTLCRSGSISILNDFHLLDQPILIENHSRSTSPVMVAYDTIAAVCNRKNEDKYKKYEKWTCETEWFLSKSLIHLQIRKYISVNGNITSNTVCNRPTVPKVDVPNLITILTKHFQDEDIIDRYLSVSYTSSVKNLKRKCVESFPKAYRMAKKSRNTSTELVNGGLEQPSKLTNKTKSAYGDQGTETDMPSAKNHTYSSLSSKHHNTTELQLQVLVTEDLDQRNNKKANQTIKAIVSNMSSFQDIYNASTVAKNISPLEHQSKASKETSGDETTELMETNTTFQNNKTPVSNVAVECYNPNDSEKVAIPVLTETDHAFFRFDLKENENTRSEFDTIEDHESNDYRKDAELEIPYSIISKNNKNMDLLIDHNIDTDIMSTSAQLSMNNENLEQSEVISIPSSPRNDTKEIVKVIIGMSTGLTHFNDVEMDNGTLDLKQHNTIRLDSIEEIDNLKANMNAQLMAAESLSKNISAMNESSTEAQNEIIEVEKSESQQNSSVTSEVHNEKSVNNIKCEGLQDTKLFKPPGIFVISDNEMTEEPVNEFGLKDRLTDRLANISMQQDSKTEIEFGTANVDKVENISSAITKIPETEMQGPINGFGLEDQARWQVRPANISMQQNRNTEVEFATADVDNEEYISSAITKKPETKDQDIDTLSTANGNVILSPLKITTQSTVRNTVNNEKEEKDFKDFETSDDVFMNTSTNMQNVFDSSILKSSDISYEQQTKMVNIIDHTYTLVENRSDARTLEVNSNTEITEPCYEIYIGTINSENSNDNFSQELVEDIVDMCSDEILEGELDHIVLHSASHDNQDCKIKLFPEKNICDNHINVQSIINNSRKLPANEHVPTNDKKIDKDLGENSHHSSSENNISMLCIDDEEKTFIEHSNHYIRTANSNICEIVNEKLAIALGSNERKDTSKNLGNDLCENLNKVVQMTNSNDHVTEEYDSNKKDSSRQCEIRLNSSIDESCPFIKGTPNDLVEDIIEIRNNDELEQELARICLSNSNSDDNDKQILIINTDKLEFDEVKLCCIQQSELQKLIKIDNSDLNKIEYKSNTLKSSNTVLDDDDDFSQSSDDILQITQEMDECGNIKDIDIKLNVPTVTYSRKTTKSRSDCEVLFIDKKNKKCLKRKSNMADTKTPERKYRKGKNIDTPKLTATTIAETAYSKEFKRLFDYCSSVKFSYSVPFHKDNIDVDTILKSWPIRGICHAQIDSQMDENLFTDSDENAVRRDPLNQTLAEEIETNYNETNSSSCDMENNFQMGFGEGSGRVIQNSRNDGGLKFSAATLSDVKHTQPLLRSENDDNCNIVQKNYNFDTTKHEIETLQRYYKCIQLKDKVRSFFKETMVELNNDWIKDNKKYDDDFSCENNFTFPFGLNRPDFIKPPPVEVVVQVVQVGHLPVSATAQNPVTCDPRVTQVSDASPSQCSAENSLNDDPQSAIKTEYTELTTADIRLPLQDYVQHHTQLPTEPQNSNGIMHPDFIIEEIKEEIKEEIEEEPEVNDEDSDSFHTIIPNNHLSSNNNCIMDNIDYSYEGVAPPHPITPTLVEATMEIISNSTANHPKPGAHLEQYQQRQLLHKTQQIKVLQQNPQALHQGNHEDRINPVTQHNDPSQSMQQNTQTHHCQHIQQIQHEQVSQHIQKDHNKHHNFSEEITHQSQQEQISQQKLQSQIIQPNEQAQSTQQNQQPHNTHQSQQVHIVQQNQQVQDVHHNHQDHMQQTQIAQRNQQTNITHQAHVSPQTLQEHITSQSHQEQHLPQNQQGCLSPPLAQVSQQQQQNYQKHNGSPEKTDQIAHAMNAAGITTSSENLANTRAHALVNILSQKLRQGTVAGNTSATTYPKTTQINAMALQQALAQILPPPLNQANVIENNQQSSSSAPQVLHIVQGKNSSGNQITLVDNSQPSVISTPNATPVLHIVQNKSNTSIPTSNATPASQANSFSGLSLVDTGLQQGNQLLHIVNTANQKNASTGQLLRKVNLLTNLANVQGSNEQKMVQFVCKSADGKSIQLNSPHPRGMVLRLQPIESQNLQMPQSKSTEPQELSPATSTSNNVQNKETGPSQHEIKSRSVYEENYAKFIQSSNKTTVPEKATSLPKFGQAFGKQVFQDGTQRADMSNSNSHLQSTSDNPECQPNDNAISLDHISQISSPPLLLRKSPQTSQAQPNLVQQLKQTIAPVNMSMHGGVIYTRQIPVNIGGGQTINLITVPSTELIDESVPKHQNNQEGIEPSIIKIVPQTPTSSSETSEDNNPHIGSSNENSHTPQSQPVLTQMRIKLPMLSKTPQMVGGTRLVRPSFFQIQRNVIGGTNQPVYQQLVLTAAPPLGQQTVRLPQTQTNRHVKIPSENQSSSESQMSSSTLEQLREFDLVLEQVKERSTGTGTTQPNPTPSSSSSFSKLPTPSTDTTDSSASVSSTPAETQQQVLYSVGNTQPVNITYVNKKIPSTTPTTSTFVRSPDSSGIVESPTSSTHQIPRTVTSDSSTTDPPTSQANTSQSSHTSRAVQQAKLPKPKPKPRPKAASNPPNTLKLPPAPPKTSTQKPAEDEQTTQRILYILAEYKEQVENSPDKDKPAPRRRAHLAMNSGGSSKRKKSSSGSRRSGPDMSPCHGEDTCRTMGSEDSSCGTSQGDCNESCLDSHSPQDSPRKVVRKLTFEQETTAPVTQPRPQPQRNVIVADGQTITMARGTAGKPATAVLMPANYILPVSMVKGGQQIAIVTNRGPKLLTVAGGEGGATNTLLLQRLIGPAGLKPVLARPGIRQVRLPTSALHNLQTFNLATATTVQPPDSTASPAPAPTPPDLVDTRVANSPWRTERDSRDSKPDRGSSPEGSEPWNLPPPDYSYEETVRSEHLDRTVLDPIPDRYSPDMEAQRIFDKMFDVDSKKSYMVDSHDDSPRCGYDIDASDCDDKAYHQVVHRKDGSAHRQHRLTHVSAAALRHKYAILEHELRLQKSLSEECEDLGVDSPSASELFPEAELLFAASPAHDHTQDHLHHSHTPQPLLSQSGIPQPDLDDQIATDQLIPRSDHLHDDRDLGLGLEDVGIVTVSEDGLQATIQLDQEEFARSHPNTTFHSDEGEVQQSFTLSGIRSRHISTILHSNRSQGTVLMTAPQTTVISQATAESSGVHHNAIKYADIDNMINSLPGTHTNNINLSSVLVKDDGLSRFDSLLNDSRELHLSNTASAIVHSSAHTMQVIRRVRYEDRRERGNRYSMDESDGPIAGDDAKMIGEDSSRDATLESTGGDTAGSSPELFWDSHSASGRAEFSSDSDKCCKSPSDDTSTDSSAGAAASAHMRLDSVIKEARGLASDEDAPPLRTYPAARSLGGKTAPSAAGQRRRASGRGLVKRGTCLCCVGDTPPRAKKPRQRRPALDFAAAN</sequence>
<feature type="compositionally biased region" description="Polar residues" evidence="2">
    <location>
        <begin position="4407"/>
        <end position="4426"/>
    </location>
</feature>
<feature type="compositionally biased region" description="Low complexity" evidence="2">
    <location>
        <begin position="4606"/>
        <end position="4628"/>
    </location>
</feature>
<feature type="compositionally biased region" description="Basic and acidic residues" evidence="2">
    <location>
        <begin position="1451"/>
        <end position="1460"/>
    </location>
</feature>
<dbReference type="EMBL" id="CADEBC010000518">
    <property type="protein sequence ID" value="CAB3242676.1"/>
    <property type="molecule type" value="Genomic_DNA"/>
</dbReference>
<feature type="region of interest" description="Disordered" evidence="2">
    <location>
        <begin position="6334"/>
        <end position="6355"/>
    </location>
</feature>
<dbReference type="OrthoDB" id="6427254at2759"/>
<feature type="compositionally biased region" description="Polar residues" evidence="2">
    <location>
        <begin position="5977"/>
        <end position="5986"/>
    </location>
</feature>
<feature type="coiled-coil region" evidence="1">
    <location>
        <begin position="3440"/>
        <end position="3477"/>
    </location>
</feature>
<feature type="region of interest" description="Disordered" evidence="2">
    <location>
        <begin position="5207"/>
        <end position="5252"/>
    </location>
</feature>
<feature type="region of interest" description="Disordered" evidence="2">
    <location>
        <begin position="1101"/>
        <end position="1141"/>
    </location>
</feature>
<feature type="compositionally biased region" description="Polar residues" evidence="2">
    <location>
        <begin position="1557"/>
        <end position="1578"/>
    </location>
</feature>
<feature type="region of interest" description="Disordered" evidence="2">
    <location>
        <begin position="5316"/>
        <end position="5344"/>
    </location>
</feature>
<dbReference type="Proteomes" id="UP000494106">
    <property type="component" value="Unassembled WGS sequence"/>
</dbReference>
<feature type="region of interest" description="Disordered" evidence="2">
    <location>
        <begin position="1497"/>
        <end position="1586"/>
    </location>
</feature>
<feature type="compositionally biased region" description="Basic and acidic residues" evidence="2">
    <location>
        <begin position="6201"/>
        <end position="6215"/>
    </location>
</feature>
<feature type="compositionally biased region" description="Polar residues" evidence="2">
    <location>
        <begin position="5017"/>
        <end position="5048"/>
    </location>
</feature>
<accession>A0A8S1ADJ2</accession>
<feature type="compositionally biased region" description="Basic and acidic residues" evidence="2">
    <location>
        <begin position="5792"/>
        <end position="5806"/>
    </location>
</feature>
<feature type="region of interest" description="Disordered" evidence="2">
    <location>
        <begin position="3832"/>
        <end position="3858"/>
    </location>
</feature>
<feature type="compositionally biased region" description="Basic and acidic residues" evidence="2">
    <location>
        <begin position="5541"/>
        <end position="5555"/>
    </location>
</feature>
<feature type="region of interest" description="Disordered" evidence="2">
    <location>
        <begin position="619"/>
        <end position="654"/>
    </location>
</feature>
<feature type="region of interest" description="Disordered" evidence="2">
    <location>
        <begin position="5964"/>
        <end position="5992"/>
    </location>
</feature>
<organism evidence="3 4">
    <name type="scientific">Arctia plantaginis</name>
    <name type="common">Wood tiger moth</name>
    <name type="synonym">Phalaena plantaginis</name>
    <dbReference type="NCBI Taxonomy" id="874455"/>
    <lineage>
        <taxon>Eukaryota</taxon>
        <taxon>Metazoa</taxon>
        <taxon>Ecdysozoa</taxon>
        <taxon>Arthropoda</taxon>
        <taxon>Hexapoda</taxon>
        <taxon>Insecta</taxon>
        <taxon>Pterygota</taxon>
        <taxon>Neoptera</taxon>
        <taxon>Endopterygota</taxon>
        <taxon>Lepidoptera</taxon>
        <taxon>Glossata</taxon>
        <taxon>Ditrysia</taxon>
        <taxon>Noctuoidea</taxon>
        <taxon>Erebidae</taxon>
        <taxon>Arctiinae</taxon>
        <taxon>Arctia</taxon>
    </lineage>
</organism>
<feature type="compositionally biased region" description="Basic and acidic residues" evidence="2">
    <location>
        <begin position="822"/>
        <end position="842"/>
    </location>
</feature>
<feature type="region of interest" description="Disordered" evidence="2">
    <location>
        <begin position="5762"/>
        <end position="5844"/>
    </location>
</feature>
<feature type="compositionally biased region" description="Basic and acidic residues" evidence="2">
    <location>
        <begin position="693"/>
        <end position="807"/>
    </location>
</feature>
<name>A0A8S1ADJ2_ARCPL</name>
<feature type="compositionally biased region" description="Basic and acidic residues" evidence="2">
    <location>
        <begin position="1101"/>
        <end position="1111"/>
    </location>
</feature>
<feature type="region of interest" description="Disordered" evidence="2">
    <location>
        <begin position="5425"/>
        <end position="5529"/>
    </location>
</feature>
<dbReference type="GO" id="GO:0000987">
    <property type="term" value="F:cis-regulatory region sequence-specific DNA binding"/>
    <property type="evidence" value="ECO:0007669"/>
    <property type="project" value="TreeGrafter"/>
</dbReference>
<feature type="region of interest" description="Disordered" evidence="2">
    <location>
        <begin position="2731"/>
        <end position="2788"/>
    </location>
</feature>